<dbReference type="Gene3D" id="4.10.240.10">
    <property type="entry name" value="Zn(2)-C6 fungal-type DNA-binding domain"/>
    <property type="match status" value="1"/>
</dbReference>
<dbReference type="PANTHER" id="PTHR47660:SF3">
    <property type="entry name" value="FINGER DOMAIN PROTEIN, PUTATIVE (AFU_ORTHOLOGUE AFUA_4G03310)-RELATED"/>
    <property type="match status" value="1"/>
</dbReference>
<evidence type="ECO:0000256" key="2">
    <source>
        <dbReference type="ARBA" id="ARBA00022833"/>
    </source>
</evidence>
<evidence type="ECO:0000259" key="6">
    <source>
        <dbReference type="PROSITE" id="PS50048"/>
    </source>
</evidence>
<reference evidence="7" key="1">
    <citation type="submission" date="2023-01" db="EMBL/GenBank/DDBJ databases">
        <authorList>
            <person name="Van Ghelder C."/>
            <person name="Rancurel C."/>
        </authorList>
    </citation>
    <scope>NUCLEOTIDE SEQUENCE</scope>
    <source>
        <strain evidence="7">CNCM I-4278</strain>
    </source>
</reference>
<keyword evidence="2" id="KW-0862">Zinc</keyword>
<keyword evidence="8" id="KW-1185">Reference proteome</keyword>
<dbReference type="InterPro" id="IPR036864">
    <property type="entry name" value="Zn2-C6_fun-type_DNA-bd_sf"/>
</dbReference>
<dbReference type="Pfam" id="PF00172">
    <property type="entry name" value="Zn_clus"/>
    <property type="match status" value="1"/>
</dbReference>
<keyword evidence="5" id="KW-0539">Nucleus</keyword>
<dbReference type="PANTHER" id="PTHR47660">
    <property type="entry name" value="TRANSCRIPTION FACTOR WITH C2H2 AND ZN(2)-CYS(6) DNA BINDING DOMAIN (EUROFUNG)-RELATED-RELATED"/>
    <property type="match status" value="1"/>
</dbReference>
<keyword evidence="4" id="KW-0804">Transcription</keyword>
<organism evidence="7 8">
    <name type="scientific">Periconia digitata</name>
    <dbReference type="NCBI Taxonomy" id="1303443"/>
    <lineage>
        <taxon>Eukaryota</taxon>
        <taxon>Fungi</taxon>
        <taxon>Dikarya</taxon>
        <taxon>Ascomycota</taxon>
        <taxon>Pezizomycotina</taxon>
        <taxon>Dothideomycetes</taxon>
        <taxon>Pleosporomycetidae</taxon>
        <taxon>Pleosporales</taxon>
        <taxon>Massarineae</taxon>
        <taxon>Periconiaceae</taxon>
        <taxon>Periconia</taxon>
    </lineage>
</organism>
<keyword evidence="1" id="KW-0479">Metal-binding</keyword>
<dbReference type="Proteomes" id="UP001152607">
    <property type="component" value="Unassembled WGS sequence"/>
</dbReference>
<dbReference type="OrthoDB" id="3798201at2759"/>
<dbReference type="AlphaFoldDB" id="A0A9W4XHC7"/>
<evidence type="ECO:0000256" key="5">
    <source>
        <dbReference type="ARBA" id="ARBA00023242"/>
    </source>
</evidence>
<gene>
    <name evidence="7" type="ORF">PDIGIT_LOCUS5002</name>
</gene>
<accession>A0A9W4XHC7</accession>
<keyword evidence="3" id="KW-0805">Transcription regulation</keyword>
<dbReference type="CDD" id="cd00067">
    <property type="entry name" value="GAL4"/>
    <property type="match status" value="1"/>
</dbReference>
<sequence>MDDIYTCSVCAKICFEEISHARHEKYCRRRATKPPRPKACGPCRKTKSKCNFGWPCSRCANRQIVCSYEKGGFTIDADIPLLMGDAGTSDKALDNPDDSRSKAIIPFTMSQLDLITRLDMEVFQGSQANLGETINVGPTSFIYIEGWYRSTLVSGDSFATLFSKSISAIVQAQNQSSIASFTFDNKTINDLSAPLDLINFSAYNELPLLSNKDSASSRPLETTALHSTLTPNLSTPLSEQYLTRACRQHIMSTLRAYPRMMTRSNNLPPFIHRVGCGLHYSEQTALDGNNHSFAPLSPLAACADIARIFCSGNPTSNEFLWRSIDNEQRRIADELDRFSKGEILAAMQATLIYVIMRLMSFGPEYFERNRDLQKLTKTSCLRLHRPNICAHSPSHIRASRPTWEEWIFEETQRRVVIVGFLLSLIIGSDPCNVLADPRLMNVPGEKTLWEARTRWDWEMEYSRSLIDGSPLGIQTMSDLAIAKFGSKIDGRAGNSPDDALDDWHAGLDNLGMLFAATLAGI</sequence>
<dbReference type="SMART" id="SM00066">
    <property type="entry name" value="GAL4"/>
    <property type="match status" value="1"/>
</dbReference>
<dbReference type="GO" id="GO:0000981">
    <property type="term" value="F:DNA-binding transcription factor activity, RNA polymerase II-specific"/>
    <property type="evidence" value="ECO:0007669"/>
    <property type="project" value="InterPro"/>
</dbReference>
<dbReference type="PROSITE" id="PS00463">
    <property type="entry name" value="ZN2_CY6_FUNGAL_1"/>
    <property type="match status" value="1"/>
</dbReference>
<proteinExistence type="predicted"/>
<protein>
    <recommendedName>
        <fullName evidence="6">Zn(2)-C6 fungal-type domain-containing protein</fullName>
    </recommendedName>
</protein>
<dbReference type="PROSITE" id="PS50048">
    <property type="entry name" value="ZN2_CY6_FUNGAL_2"/>
    <property type="match status" value="1"/>
</dbReference>
<dbReference type="GO" id="GO:0008270">
    <property type="term" value="F:zinc ion binding"/>
    <property type="evidence" value="ECO:0007669"/>
    <property type="project" value="InterPro"/>
</dbReference>
<comment type="caution">
    <text evidence="7">The sequence shown here is derived from an EMBL/GenBank/DDBJ whole genome shotgun (WGS) entry which is preliminary data.</text>
</comment>
<dbReference type="EMBL" id="CAOQHR010000003">
    <property type="protein sequence ID" value="CAI6331973.1"/>
    <property type="molecule type" value="Genomic_DNA"/>
</dbReference>
<name>A0A9W4XHC7_9PLEO</name>
<evidence type="ECO:0000256" key="4">
    <source>
        <dbReference type="ARBA" id="ARBA00023163"/>
    </source>
</evidence>
<dbReference type="SUPFAM" id="SSF57701">
    <property type="entry name" value="Zn2/Cys6 DNA-binding domain"/>
    <property type="match status" value="1"/>
</dbReference>
<evidence type="ECO:0000256" key="1">
    <source>
        <dbReference type="ARBA" id="ARBA00022723"/>
    </source>
</evidence>
<evidence type="ECO:0000313" key="8">
    <source>
        <dbReference type="Proteomes" id="UP001152607"/>
    </source>
</evidence>
<evidence type="ECO:0000256" key="3">
    <source>
        <dbReference type="ARBA" id="ARBA00023015"/>
    </source>
</evidence>
<feature type="domain" description="Zn(2)-C6 fungal-type" evidence="6">
    <location>
        <begin position="39"/>
        <end position="68"/>
    </location>
</feature>
<dbReference type="InterPro" id="IPR001138">
    <property type="entry name" value="Zn2Cys6_DnaBD"/>
</dbReference>
<evidence type="ECO:0000313" key="7">
    <source>
        <dbReference type="EMBL" id="CAI6331973.1"/>
    </source>
</evidence>